<evidence type="ECO:0000313" key="2">
    <source>
        <dbReference type="EMBL" id="EGF12016.1"/>
    </source>
</evidence>
<gene>
    <name evidence="2" type="ORF">HMPREF9123_0222</name>
</gene>
<keyword evidence="3" id="KW-1185">Reference proteome</keyword>
<reference evidence="2 3" key="1">
    <citation type="submission" date="2011-02" db="EMBL/GenBank/DDBJ databases">
        <authorList>
            <person name="Muzny D."/>
            <person name="Qin X."/>
            <person name="Deng J."/>
            <person name="Jiang H."/>
            <person name="Liu Y."/>
            <person name="Qu J."/>
            <person name="Song X.-Z."/>
            <person name="Zhang L."/>
            <person name="Thornton R."/>
            <person name="Coyle M."/>
            <person name="Francisco L."/>
            <person name="Jackson L."/>
            <person name="Javaid M."/>
            <person name="Korchina V."/>
            <person name="Kovar C."/>
            <person name="Mata R."/>
            <person name="Mathew T."/>
            <person name="Ngo R."/>
            <person name="Nguyen L."/>
            <person name="Nguyen N."/>
            <person name="Okwuonu G."/>
            <person name="Ongeri F."/>
            <person name="Pham C."/>
            <person name="Simmons D."/>
            <person name="Wilczek-Boney K."/>
            <person name="Hale W."/>
            <person name="Jakkamsetti A."/>
            <person name="Pham P."/>
            <person name="Ruth R."/>
            <person name="San Lucas F."/>
            <person name="Warren J."/>
            <person name="Zhang J."/>
            <person name="Zhao Z."/>
            <person name="Zhou C."/>
            <person name="Zhu D."/>
            <person name="Lee S."/>
            <person name="Bess C."/>
            <person name="Blankenburg K."/>
            <person name="Forbes L."/>
            <person name="Fu Q."/>
            <person name="Gubbala S."/>
            <person name="Hirani K."/>
            <person name="Jayaseelan J.C."/>
            <person name="Lara F."/>
            <person name="Munidasa M."/>
            <person name="Palculict T."/>
            <person name="Patil S."/>
            <person name="Pu L.-L."/>
            <person name="Saada N."/>
            <person name="Tang L."/>
            <person name="Weissenberger G."/>
            <person name="Zhu Y."/>
            <person name="Hemphill L."/>
            <person name="Shang Y."/>
            <person name="Youmans B."/>
            <person name="Ayvaz T."/>
            <person name="Ross M."/>
            <person name="Santibanez J."/>
            <person name="Aqrawi P."/>
            <person name="Gross S."/>
            <person name="Joshi V."/>
            <person name="Fowler G."/>
            <person name="Nazareth L."/>
            <person name="Reid J."/>
            <person name="Worley K."/>
            <person name="Petrosino J."/>
            <person name="Highlander S."/>
            <person name="Gibbs R."/>
        </authorList>
    </citation>
    <scope>NUCLEOTIDE SEQUENCE [LARGE SCALE GENOMIC DNA]</scope>
    <source>
        <strain evidence="2 3">ATCC BAA-1200</strain>
    </source>
</reference>
<comment type="caution">
    <text evidence="2">The sequence shown here is derived from an EMBL/GenBank/DDBJ whole genome shotgun (WGS) entry which is preliminary data.</text>
</comment>
<dbReference type="Proteomes" id="UP000004105">
    <property type="component" value="Unassembled WGS sequence"/>
</dbReference>
<dbReference type="EMBL" id="AFAY01000004">
    <property type="protein sequence ID" value="EGF12016.1"/>
    <property type="molecule type" value="Genomic_DNA"/>
</dbReference>
<dbReference type="HOGENOM" id="CLU_3045657_0_0_4"/>
<keyword evidence="1" id="KW-0812">Transmembrane</keyword>
<sequence>MHVNRRNKGFPPPLQLKSDVCLLHILSTSQAVWMYFVFRIHLFGMERCQNSDNS</sequence>
<evidence type="ECO:0000313" key="3">
    <source>
        <dbReference type="Proteomes" id="UP000004105"/>
    </source>
</evidence>
<dbReference type="AlphaFoldDB" id="F2B912"/>
<protein>
    <submittedName>
        <fullName evidence="2">Uncharacterized protein</fullName>
    </submittedName>
</protein>
<keyword evidence="1" id="KW-1133">Transmembrane helix</keyword>
<keyword evidence="1" id="KW-0472">Membrane</keyword>
<name>F2B912_9NEIS</name>
<organism evidence="2 3">
    <name type="scientific">Neisseria bacilliformis ATCC BAA-1200</name>
    <dbReference type="NCBI Taxonomy" id="888742"/>
    <lineage>
        <taxon>Bacteria</taxon>
        <taxon>Pseudomonadati</taxon>
        <taxon>Pseudomonadota</taxon>
        <taxon>Betaproteobacteria</taxon>
        <taxon>Neisseriales</taxon>
        <taxon>Neisseriaceae</taxon>
        <taxon>Neisseria</taxon>
    </lineage>
</organism>
<evidence type="ECO:0000256" key="1">
    <source>
        <dbReference type="SAM" id="Phobius"/>
    </source>
</evidence>
<feature type="transmembrane region" description="Helical" evidence="1">
    <location>
        <begin position="20"/>
        <end position="38"/>
    </location>
</feature>
<proteinExistence type="predicted"/>
<accession>F2B912</accession>